<keyword evidence="5" id="KW-0720">Serine protease</keyword>
<name>A0A4R2QN13_9PSEU</name>
<dbReference type="Pfam" id="PF02016">
    <property type="entry name" value="Peptidase_S66"/>
    <property type="match status" value="1"/>
</dbReference>
<keyword evidence="4" id="KW-0378">Hydrolase</keyword>
<gene>
    <name evidence="9" type="ORF">EV191_107234</name>
</gene>
<evidence type="ECO:0000256" key="4">
    <source>
        <dbReference type="ARBA" id="ARBA00022801"/>
    </source>
</evidence>
<dbReference type="EMBL" id="SLXQ01000007">
    <property type="protein sequence ID" value="TCP50970.1"/>
    <property type="molecule type" value="Genomic_DNA"/>
</dbReference>
<sequence length="309" mass="33309">MNPDRIPARLRHGDRVELIAPAGPVPGDLLEAGIDVLESWGLRVTLGKHVQARHAELSYLAGEDQDRAADLQRAWCDPDIAAVICARGGYGCLRIMEYLDWPSMAAAPPKVFCGSSDVTMLHEGFRRYLEQPTVFSPMPATANFVGDGWAQHHLRRMLFEPSTARVLTGPEASCLVPGRARGRLVGGNASLLATALGTPDAVLPEPGSIVLLEDVTEDVYRLDRIVTQLLRAGWFDAVAGVALGSWTDCGELGAVRALMRDRLGSLGVPIVWELGFGHLPDQLTVPLGVLAELDADEATLTVLEPALRD</sequence>
<dbReference type="OrthoDB" id="9807329at2"/>
<keyword evidence="10" id="KW-1185">Reference proteome</keyword>
<dbReference type="CDD" id="cd07025">
    <property type="entry name" value="Peptidase_S66"/>
    <property type="match status" value="1"/>
</dbReference>
<dbReference type="InterPro" id="IPR027478">
    <property type="entry name" value="LdcA_N"/>
</dbReference>
<dbReference type="Gene3D" id="3.40.50.10740">
    <property type="entry name" value="Class I glutamine amidotransferase-like"/>
    <property type="match status" value="1"/>
</dbReference>
<dbReference type="Proteomes" id="UP000294911">
    <property type="component" value="Unassembled WGS sequence"/>
</dbReference>
<dbReference type="GO" id="GO:0004180">
    <property type="term" value="F:carboxypeptidase activity"/>
    <property type="evidence" value="ECO:0007669"/>
    <property type="project" value="UniProtKB-KW"/>
</dbReference>
<dbReference type="RefSeq" id="WP_132878196.1">
    <property type="nucleotide sequence ID" value="NZ_SLXQ01000007.1"/>
</dbReference>
<dbReference type="InterPro" id="IPR029062">
    <property type="entry name" value="Class_I_gatase-like"/>
</dbReference>
<evidence type="ECO:0000256" key="2">
    <source>
        <dbReference type="ARBA" id="ARBA00022645"/>
    </source>
</evidence>
<keyword evidence="2 9" id="KW-0121">Carboxypeptidase</keyword>
<feature type="domain" description="LD-carboxypeptidase C-terminal" evidence="8">
    <location>
        <begin position="181"/>
        <end position="293"/>
    </location>
</feature>
<evidence type="ECO:0000259" key="8">
    <source>
        <dbReference type="Pfam" id="PF17676"/>
    </source>
</evidence>
<comment type="caution">
    <text evidence="9">The sequence shown here is derived from an EMBL/GenBank/DDBJ whole genome shotgun (WGS) entry which is preliminary data.</text>
</comment>
<dbReference type="GO" id="GO:0008236">
    <property type="term" value="F:serine-type peptidase activity"/>
    <property type="evidence" value="ECO:0007669"/>
    <property type="project" value="UniProtKB-KW"/>
</dbReference>
<dbReference type="AlphaFoldDB" id="A0A4R2QN13"/>
<keyword evidence="3" id="KW-0645">Protease</keyword>
<dbReference type="PANTHER" id="PTHR30237:SF2">
    <property type="entry name" value="MUREIN TETRAPEPTIDE CARBOXYPEPTIDASE"/>
    <property type="match status" value="1"/>
</dbReference>
<proteinExistence type="inferred from homology"/>
<reference evidence="9 10" key="1">
    <citation type="submission" date="2019-03" db="EMBL/GenBank/DDBJ databases">
        <title>Genomic Encyclopedia of Type Strains, Phase IV (KMG-IV): sequencing the most valuable type-strain genomes for metagenomic binning, comparative biology and taxonomic classification.</title>
        <authorList>
            <person name="Goeker M."/>
        </authorList>
    </citation>
    <scope>NUCLEOTIDE SEQUENCE [LARGE SCALE GENOMIC DNA]</scope>
    <source>
        <strain evidence="9 10">DSM 45765</strain>
    </source>
</reference>
<evidence type="ECO:0000313" key="9">
    <source>
        <dbReference type="EMBL" id="TCP50970.1"/>
    </source>
</evidence>
<dbReference type="Pfam" id="PF17676">
    <property type="entry name" value="Peptidase_S66C"/>
    <property type="match status" value="1"/>
</dbReference>
<dbReference type="GO" id="GO:0006508">
    <property type="term" value="P:proteolysis"/>
    <property type="evidence" value="ECO:0007669"/>
    <property type="project" value="UniProtKB-KW"/>
</dbReference>
<organism evidence="9 10">
    <name type="scientific">Tamaricihabitans halophyticus</name>
    <dbReference type="NCBI Taxonomy" id="1262583"/>
    <lineage>
        <taxon>Bacteria</taxon>
        <taxon>Bacillati</taxon>
        <taxon>Actinomycetota</taxon>
        <taxon>Actinomycetes</taxon>
        <taxon>Pseudonocardiales</taxon>
        <taxon>Pseudonocardiaceae</taxon>
        <taxon>Tamaricihabitans</taxon>
    </lineage>
</organism>
<feature type="active site" description="Charge relay system" evidence="6">
    <location>
        <position position="213"/>
    </location>
</feature>
<comment type="similarity">
    <text evidence="1">Belongs to the peptidase S66 family.</text>
</comment>
<evidence type="ECO:0000256" key="1">
    <source>
        <dbReference type="ARBA" id="ARBA00010233"/>
    </source>
</evidence>
<feature type="active site" description="Nucleophile" evidence="6">
    <location>
        <position position="116"/>
    </location>
</feature>
<evidence type="ECO:0000256" key="3">
    <source>
        <dbReference type="ARBA" id="ARBA00022670"/>
    </source>
</evidence>
<protein>
    <submittedName>
        <fullName evidence="9">Muramoyltetrapeptide carboxypeptidase</fullName>
    </submittedName>
</protein>
<accession>A0A4R2QN13</accession>
<dbReference type="SUPFAM" id="SSF52317">
    <property type="entry name" value="Class I glutamine amidotransferase-like"/>
    <property type="match status" value="1"/>
</dbReference>
<dbReference type="InterPro" id="IPR040921">
    <property type="entry name" value="Peptidase_S66C"/>
</dbReference>
<feature type="domain" description="LD-carboxypeptidase N-terminal" evidence="7">
    <location>
        <begin position="16"/>
        <end position="133"/>
    </location>
</feature>
<dbReference type="InterPro" id="IPR027461">
    <property type="entry name" value="Carboxypeptidase_A_C_sf"/>
</dbReference>
<dbReference type="PANTHER" id="PTHR30237">
    <property type="entry name" value="MURAMOYLTETRAPEPTIDE CARBOXYPEPTIDASE"/>
    <property type="match status" value="1"/>
</dbReference>
<evidence type="ECO:0000313" key="10">
    <source>
        <dbReference type="Proteomes" id="UP000294911"/>
    </source>
</evidence>
<dbReference type="InterPro" id="IPR040449">
    <property type="entry name" value="Peptidase_S66_N"/>
</dbReference>
<dbReference type="SUPFAM" id="SSF141986">
    <property type="entry name" value="LD-carboxypeptidase A C-terminal domain-like"/>
    <property type="match status" value="1"/>
</dbReference>
<feature type="active site" description="Charge relay system" evidence="6">
    <location>
        <position position="278"/>
    </location>
</feature>
<dbReference type="Gene3D" id="3.50.30.60">
    <property type="entry name" value="LD-carboxypeptidase A C-terminal domain-like"/>
    <property type="match status" value="1"/>
</dbReference>
<dbReference type="InterPro" id="IPR003507">
    <property type="entry name" value="S66_fam"/>
</dbReference>
<evidence type="ECO:0000256" key="5">
    <source>
        <dbReference type="ARBA" id="ARBA00022825"/>
    </source>
</evidence>
<dbReference type="PIRSF" id="PIRSF028757">
    <property type="entry name" value="LD-carboxypeptidase"/>
    <property type="match status" value="1"/>
</dbReference>
<evidence type="ECO:0000259" key="7">
    <source>
        <dbReference type="Pfam" id="PF02016"/>
    </source>
</evidence>
<evidence type="ECO:0000256" key="6">
    <source>
        <dbReference type="PIRSR" id="PIRSR028757-1"/>
    </source>
</evidence>